<organism evidence="1 3">
    <name type="scientific">Pedobacter alluvionis</name>
    <dbReference type="NCBI Taxonomy" id="475253"/>
    <lineage>
        <taxon>Bacteria</taxon>
        <taxon>Pseudomonadati</taxon>
        <taxon>Bacteroidota</taxon>
        <taxon>Sphingobacteriia</taxon>
        <taxon>Sphingobacteriales</taxon>
        <taxon>Sphingobacteriaceae</taxon>
        <taxon>Pedobacter</taxon>
    </lineage>
</organism>
<dbReference type="OrthoDB" id="8263000at2"/>
<evidence type="ECO:0000313" key="3">
    <source>
        <dbReference type="Proteomes" id="UP000273898"/>
    </source>
</evidence>
<keyword evidence="4" id="KW-1185">Reference proteome</keyword>
<dbReference type="EMBL" id="RCCK01000010">
    <property type="protein sequence ID" value="RLJ79418.1"/>
    <property type="molecule type" value="Genomic_DNA"/>
</dbReference>
<dbReference type="AlphaFoldDB" id="A0A497Y9K0"/>
<accession>A0A497Y9K0</accession>
<name>A0A497Y9K0_9SPHI</name>
<sequence>MQQLQSPVTISNQPHQHPALDFNALREQGIGYLQQLAGKTWTDHNIHDPGITILDQLCYALTDLSYRISFDTSDLLAQPDNGTYKSLFSPATILSSGPVTLNDFRKVLLDITGVKNAWIEKVERSSPEIYFDRKDKTLSLRDRETLAKDEDLPDRELINIRGLYRVFVTKADPEASNADLRARVWHRLQSCRNLCEDFEELIVLEEEPVTITGTVEVADAGDANVLAANILYRVARWLSPSISFYTLQEMQDKGMRIDEIIDGPTLQHGFIDDAELDKFKRLNKLFASDVIREVMAEPGVRVITDVLMNTDIELPNNWVLLLDNSRAPTLDAVGSLKNGLKFKKNGQLLKINPELVFAYFNQLQKSDTARFPAMHELDIIPEKREPRDIGNYFSIQHHFPQVYGIGSTGLPDSVPEHRKAQAKQLKAYLLFFEQLLANYFAQVGNIKDLFSFYNDEARTYFSQSLIEVVPDIDELLKNDYIESLAAMTENEELALDRKNRFLDHHLTRFSENLTDYSLWLNDRETLTSIAGDQNIITREKERHNAYKEMLVKTKLKFLQNYPVLGAERGKGFDHTTEGWGNQNISGLEKRIAAKLGIENYTRKRLADKNDDGFHMVEHILLRPGKADRAAIDSYTETRYFSSFIKTNDGMMICGCDAHGLQNGDIILLNDNGVKTPYEVSMVFEHNFRIKADFDVNINIKRIKNNESPLSWVRRDFDSTIFVFQDKSMVKDPYSFQLTFVFPNDNERFTGNFREFIETTIREETPAHLTVYIQWMNRAELKRFEDAYWLFLNRLAAQKNQI</sequence>
<evidence type="ECO:0000313" key="1">
    <source>
        <dbReference type="EMBL" id="RLJ79418.1"/>
    </source>
</evidence>
<proteinExistence type="predicted"/>
<reference evidence="1 3" key="1">
    <citation type="submission" date="2018-10" db="EMBL/GenBank/DDBJ databases">
        <title>Genomic Encyclopedia of Archaeal and Bacterial Type Strains, Phase II (KMG-II): from individual species to whole genera.</title>
        <authorList>
            <person name="Goeker M."/>
        </authorList>
    </citation>
    <scope>NUCLEOTIDE SEQUENCE [LARGE SCALE GENOMIC DNA]</scope>
    <source>
        <strain evidence="1 3">DSM 19624</strain>
    </source>
</reference>
<dbReference type="EMBL" id="SOPX01000002">
    <property type="protein sequence ID" value="TFB30767.1"/>
    <property type="molecule type" value="Genomic_DNA"/>
</dbReference>
<comment type="caution">
    <text evidence="1">The sequence shown here is derived from an EMBL/GenBank/DDBJ whole genome shotgun (WGS) entry which is preliminary data.</text>
</comment>
<evidence type="ECO:0000313" key="4">
    <source>
        <dbReference type="Proteomes" id="UP000297429"/>
    </source>
</evidence>
<dbReference type="Proteomes" id="UP000297429">
    <property type="component" value="Unassembled WGS sequence"/>
</dbReference>
<gene>
    <name evidence="1" type="ORF">BCL90_0111</name>
    <name evidence="2" type="ORF">E3V97_09010</name>
</gene>
<protein>
    <submittedName>
        <fullName evidence="1">Uncharacterized protein</fullName>
    </submittedName>
</protein>
<dbReference type="RefSeq" id="WP_121282013.1">
    <property type="nucleotide sequence ID" value="NZ_RCCK01000010.1"/>
</dbReference>
<dbReference type="Proteomes" id="UP000273898">
    <property type="component" value="Unassembled WGS sequence"/>
</dbReference>
<evidence type="ECO:0000313" key="2">
    <source>
        <dbReference type="EMBL" id="TFB30767.1"/>
    </source>
</evidence>
<reference evidence="2 4" key="2">
    <citation type="submission" date="2019-03" db="EMBL/GenBank/DDBJ databases">
        <authorList>
            <person name="He R.-H."/>
        </authorList>
    </citation>
    <scope>NUCLEOTIDE SEQUENCE [LARGE SCALE GENOMIC DNA]</scope>
    <source>
        <strain evidence="2 4">DSM 19624</strain>
    </source>
</reference>